<feature type="region of interest" description="Disordered" evidence="3">
    <location>
        <begin position="70"/>
        <end position="101"/>
    </location>
</feature>
<evidence type="ECO:0000259" key="4">
    <source>
        <dbReference type="PROSITE" id="PS50089"/>
    </source>
</evidence>
<keyword evidence="5" id="KW-0436">Ligase</keyword>
<dbReference type="OMA" id="WRQMAVQ"/>
<dbReference type="GeneID" id="36400377"/>
<keyword evidence="1" id="KW-0862">Zinc</keyword>
<keyword evidence="6" id="KW-1185">Reference proteome</keyword>
<dbReference type="GO" id="GO:0016567">
    <property type="term" value="P:protein ubiquitination"/>
    <property type="evidence" value="ECO:0007669"/>
    <property type="project" value="InterPro"/>
</dbReference>
<proteinExistence type="predicted"/>
<dbReference type="Proteomes" id="UP000054928">
    <property type="component" value="Unassembled WGS sequence"/>
</dbReference>
<evidence type="ECO:0000313" key="6">
    <source>
        <dbReference type="Proteomes" id="UP000054928"/>
    </source>
</evidence>
<dbReference type="PROSITE" id="PS50089">
    <property type="entry name" value="ZF_RING_2"/>
    <property type="match status" value="1"/>
</dbReference>
<evidence type="ECO:0000256" key="2">
    <source>
        <dbReference type="SAM" id="Coils"/>
    </source>
</evidence>
<evidence type="ECO:0000256" key="1">
    <source>
        <dbReference type="PROSITE-ProRule" id="PRU00175"/>
    </source>
</evidence>
<dbReference type="AlphaFoldDB" id="A0A0P1AB50"/>
<dbReference type="Gene3D" id="3.30.40.10">
    <property type="entry name" value="Zinc/RING finger domain, C3HC4 (zinc finger)"/>
    <property type="match status" value="1"/>
</dbReference>
<name>A0A0P1AB50_PLAHL</name>
<feature type="compositionally biased region" description="Polar residues" evidence="3">
    <location>
        <begin position="86"/>
        <end position="101"/>
    </location>
</feature>
<accession>A0A0P1AB50</accession>
<feature type="compositionally biased region" description="Low complexity" evidence="3">
    <location>
        <begin position="73"/>
        <end position="85"/>
    </location>
</feature>
<feature type="compositionally biased region" description="Low complexity" evidence="3">
    <location>
        <begin position="121"/>
        <end position="132"/>
    </location>
</feature>
<dbReference type="GO" id="GO:0046621">
    <property type="term" value="P:negative regulation of organ growth"/>
    <property type="evidence" value="ECO:0007669"/>
    <property type="project" value="InterPro"/>
</dbReference>
<dbReference type="PANTHER" id="PTHR46400:SF5">
    <property type="entry name" value="RING-TYPE DOMAIN-CONTAINING PROTEIN"/>
    <property type="match status" value="1"/>
</dbReference>
<feature type="region of interest" description="Disordered" evidence="3">
    <location>
        <begin position="278"/>
        <end position="302"/>
    </location>
</feature>
<dbReference type="GO" id="GO:0004842">
    <property type="term" value="F:ubiquitin-protein transferase activity"/>
    <property type="evidence" value="ECO:0007669"/>
    <property type="project" value="InterPro"/>
</dbReference>
<dbReference type="SUPFAM" id="SSF57850">
    <property type="entry name" value="RING/U-box"/>
    <property type="match status" value="1"/>
</dbReference>
<feature type="compositionally biased region" description="Polar residues" evidence="3">
    <location>
        <begin position="154"/>
        <end position="164"/>
    </location>
</feature>
<dbReference type="GO" id="GO:0016874">
    <property type="term" value="F:ligase activity"/>
    <property type="evidence" value="ECO:0007669"/>
    <property type="project" value="UniProtKB-KW"/>
</dbReference>
<keyword evidence="2" id="KW-0175">Coiled coil</keyword>
<protein>
    <submittedName>
        <fullName evidence="5">FOG: Predicted E3 ubiquitin ligase</fullName>
    </submittedName>
</protein>
<keyword evidence="1" id="KW-0863">Zinc-finger</keyword>
<feature type="coiled-coil region" evidence="2">
    <location>
        <begin position="12"/>
        <end position="53"/>
    </location>
</feature>
<sequence>MNRSGSDSERRLRAMEAAFERERQQRDLLEKKYARLKRRYVRLERSHNRLLSESHMKHEKLQRPVLYLDTTETESTSSSRASSSAVLDSNTQSAEHSNTESFGHALRSAHTSGYDDICAESPSSSIGSPQASTKDSLDSECLEEKEDSTKSWRPHSSSVYSTPASRRHLDLDFASTDANREVSSPLQPIQHHVHLDHLTSLHDTSQSTHYTSRNFEDVCTRTRPRLYLDHHSPEPRATSAYGFELEQELEPRRHRHERYHWVSEPSPVPITSIALLSSPVTPLDPPPSSPNIQTQPRDDSNEEASLALARYLQHQENVAAHEEAEARLLHESVEMVYNQGSNLSGLLDHHRSIDPDNMSYDELLRLGEVVGDVKKERWRQMAVQVLSSLPTHRWRRGHNGNTCIICQYEFMPNDQAMTLPCAHVFHEDCVSGWIRENNSCPLCKREISST</sequence>
<dbReference type="Pfam" id="PF13639">
    <property type="entry name" value="zf-RING_2"/>
    <property type="match status" value="1"/>
</dbReference>
<evidence type="ECO:0000313" key="5">
    <source>
        <dbReference type="EMBL" id="CEG37542.1"/>
    </source>
</evidence>
<dbReference type="InterPro" id="IPR013083">
    <property type="entry name" value="Znf_RING/FYVE/PHD"/>
</dbReference>
<feature type="region of interest" description="Disordered" evidence="3">
    <location>
        <begin position="116"/>
        <end position="164"/>
    </location>
</feature>
<dbReference type="EMBL" id="CCYD01000288">
    <property type="protein sequence ID" value="CEG37542.1"/>
    <property type="molecule type" value="Genomic_DNA"/>
</dbReference>
<reference evidence="6" key="1">
    <citation type="submission" date="2014-09" db="EMBL/GenBank/DDBJ databases">
        <authorList>
            <person name="Sharma Rahul"/>
            <person name="Thines Marco"/>
        </authorList>
    </citation>
    <scope>NUCLEOTIDE SEQUENCE [LARGE SCALE GENOMIC DNA]</scope>
</reference>
<dbReference type="OrthoDB" id="8062037at2759"/>
<dbReference type="STRING" id="4781.A0A0P1AB50"/>
<evidence type="ECO:0000256" key="3">
    <source>
        <dbReference type="SAM" id="MobiDB-lite"/>
    </source>
</evidence>
<organism evidence="5 6">
    <name type="scientific">Plasmopara halstedii</name>
    <name type="common">Downy mildew of sunflower</name>
    <dbReference type="NCBI Taxonomy" id="4781"/>
    <lineage>
        <taxon>Eukaryota</taxon>
        <taxon>Sar</taxon>
        <taxon>Stramenopiles</taxon>
        <taxon>Oomycota</taxon>
        <taxon>Peronosporomycetes</taxon>
        <taxon>Peronosporales</taxon>
        <taxon>Peronosporaceae</taxon>
        <taxon>Plasmopara</taxon>
    </lineage>
</organism>
<dbReference type="GO" id="GO:0008270">
    <property type="term" value="F:zinc ion binding"/>
    <property type="evidence" value="ECO:0007669"/>
    <property type="project" value="UniProtKB-KW"/>
</dbReference>
<feature type="domain" description="RING-type" evidence="4">
    <location>
        <begin position="403"/>
        <end position="444"/>
    </location>
</feature>
<dbReference type="InterPro" id="IPR001841">
    <property type="entry name" value="Znf_RING"/>
</dbReference>
<dbReference type="SMART" id="SM00184">
    <property type="entry name" value="RING"/>
    <property type="match status" value="1"/>
</dbReference>
<dbReference type="InterPro" id="IPR033276">
    <property type="entry name" value="BB"/>
</dbReference>
<dbReference type="RefSeq" id="XP_024573911.1">
    <property type="nucleotide sequence ID" value="XM_024722878.1"/>
</dbReference>
<keyword evidence="1" id="KW-0479">Metal-binding</keyword>
<dbReference type="PANTHER" id="PTHR46400">
    <property type="entry name" value="RING/U-BOX SUPERFAMILY PROTEIN"/>
    <property type="match status" value="1"/>
</dbReference>